<dbReference type="SUPFAM" id="SSF51735">
    <property type="entry name" value="NAD(P)-binding Rossmann-fold domains"/>
    <property type="match status" value="1"/>
</dbReference>
<proteinExistence type="inferred from homology"/>
<accession>A0A418V804</accession>
<comment type="similarity">
    <text evidence="1">Belongs to the short-chain dehydrogenases/reductases (SDR) family.</text>
</comment>
<dbReference type="PANTHER" id="PTHR43639">
    <property type="entry name" value="OXIDOREDUCTASE, SHORT-CHAIN DEHYDROGENASE/REDUCTASE FAMILY (AFU_ORTHOLOGUE AFUA_5G02870)"/>
    <property type="match status" value="1"/>
</dbReference>
<reference evidence="3 4" key="1">
    <citation type="submission" date="2018-09" db="EMBL/GenBank/DDBJ databases">
        <authorList>
            <person name="Zhu H."/>
        </authorList>
    </citation>
    <scope>NUCLEOTIDE SEQUENCE [LARGE SCALE GENOMIC DNA]</scope>
    <source>
        <strain evidence="3 4">K2S05-167</strain>
    </source>
</reference>
<dbReference type="OrthoDB" id="125587at2"/>
<organism evidence="3 4">
    <name type="scientific">Deinococcus cavernae</name>
    <dbReference type="NCBI Taxonomy" id="2320857"/>
    <lineage>
        <taxon>Bacteria</taxon>
        <taxon>Thermotogati</taxon>
        <taxon>Deinococcota</taxon>
        <taxon>Deinococci</taxon>
        <taxon>Deinococcales</taxon>
        <taxon>Deinococcaceae</taxon>
        <taxon>Deinococcus</taxon>
    </lineage>
</organism>
<dbReference type="Proteomes" id="UP000286287">
    <property type="component" value="Unassembled WGS sequence"/>
</dbReference>
<dbReference type="RefSeq" id="WP_119764146.1">
    <property type="nucleotide sequence ID" value="NZ_QYUJ01000014.1"/>
</dbReference>
<evidence type="ECO:0000256" key="1">
    <source>
        <dbReference type="ARBA" id="ARBA00006484"/>
    </source>
</evidence>
<dbReference type="PRINTS" id="PR00081">
    <property type="entry name" value="GDHRDH"/>
</dbReference>
<keyword evidence="4" id="KW-1185">Reference proteome</keyword>
<dbReference type="PANTHER" id="PTHR43639:SF1">
    <property type="entry name" value="SHORT-CHAIN DEHYDROGENASE_REDUCTASE FAMILY PROTEIN"/>
    <property type="match status" value="1"/>
</dbReference>
<dbReference type="InterPro" id="IPR036291">
    <property type="entry name" value="NAD(P)-bd_dom_sf"/>
</dbReference>
<dbReference type="GO" id="GO:0016491">
    <property type="term" value="F:oxidoreductase activity"/>
    <property type="evidence" value="ECO:0007669"/>
    <property type="project" value="UniProtKB-KW"/>
</dbReference>
<protein>
    <submittedName>
        <fullName evidence="3">SDR family oxidoreductase</fullName>
    </submittedName>
</protein>
<keyword evidence="2" id="KW-0560">Oxidoreductase</keyword>
<dbReference type="EMBL" id="QYUJ01000014">
    <property type="protein sequence ID" value="RJF72224.1"/>
    <property type="molecule type" value="Genomic_DNA"/>
</dbReference>
<dbReference type="InterPro" id="IPR002347">
    <property type="entry name" value="SDR_fam"/>
</dbReference>
<evidence type="ECO:0000256" key="2">
    <source>
        <dbReference type="ARBA" id="ARBA00023002"/>
    </source>
</evidence>
<dbReference type="Gene3D" id="3.40.50.720">
    <property type="entry name" value="NAD(P)-binding Rossmann-like Domain"/>
    <property type="match status" value="1"/>
</dbReference>
<evidence type="ECO:0000313" key="3">
    <source>
        <dbReference type="EMBL" id="RJF72224.1"/>
    </source>
</evidence>
<dbReference type="FunFam" id="3.40.50.720:FF:000084">
    <property type="entry name" value="Short-chain dehydrogenase reductase"/>
    <property type="match status" value="1"/>
</dbReference>
<dbReference type="Pfam" id="PF13561">
    <property type="entry name" value="adh_short_C2"/>
    <property type="match status" value="1"/>
</dbReference>
<dbReference type="CDD" id="cd05233">
    <property type="entry name" value="SDR_c"/>
    <property type="match status" value="1"/>
</dbReference>
<gene>
    <name evidence="3" type="ORF">D3875_12340</name>
</gene>
<name>A0A418V804_9DEIO</name>
<dbReference type="AlphaFoldDB" id="A0A418V804"/>
<sequence length="256" mass="26919">MSTLEGKVILVTGGSRGIGAATVRVLANAGAKVIVHYGQNAAEAQKIVQELGEERALALGADLAQPGTASTLFRDAVAWQGHVDVLVNNAGIFPPASVDDPQAHWDAIWARTLQVNLVAAADLCREAILHFRQRHQQGGAGGTIINVASRAAFRGDTPEAMHYAASKGGLISLTKSIARGYAREGILAYAIAPGWVRTDMASAYLRDHAEEMARELPLGDAAPPKDIAHTIAFLASGLARHMTGATLDINGASYVR</sequence>
<comment type="caution">
    <text evidence="3">The sequence shown here is derived from an EMBL/GenBank/DDBJ whole genome shotgun (WGS) entry which is preliminary data.</text>
</comment>
<dbReference type="PRINTS" id="PR00080">
    <property type="entry name" value="SDRFAMILY"/>
</dbReference>
<evidence type="ECO:0000313" key="4">
    <source>
        <dbReference type="Proteomes" id="UP000286287"/>
    </source>
</evidence>